<dbReference type="InterPro" id="IPR021735">
    <property type="entry name" value="DUF3306"/>
</dbReference>
<dbReference type="RefSeq" id="WP_114511965.1">
    <property type="nucleotide sequence ID" value="NZ_QPMK01000014.1"/>
</dbReference>
<organism evidence="2 3">
    <name type="scientific">Thalassococcus profundi</name>
    <dbReference type="NCBI Taxonomy" id="2282382"/>
    <lineage>
        <taxon>Bacteria</taxon>
        <taxon>Pseudomonadati</taxon>
        <taxon>Pseudomonadota</taxon>
        <taxon>Alphaproteobacteria</taxon>
        <taxon>Rhodobacterales</taxon>
        <taxon>Roseobacteraceae</taxon>
        <taxon>Thalassococcus</taxon>
    </lineage>
</organism>
<feature type="compositionally biased region" description="Low complexity" evidence="1">
    <location>
        <begin position="157"/>
        <end position="172"/>
    </location>
</feature>
<comment type="caution">
    <text evidence="2">The sequence shown here is derived from an EMBL/GenBank/DDBJ whole genome shotgun (WGS) entry which is preliminary data.</text>
</comment>
<feature type="region of interest" description="Disordered" evidence="1">
    <location>
        <begin position="26"/>
        <end position="47"/>
    </location>
</feature>
<dbReference type="Proteomes" id="UP000253977">
    <property type="component" value="Unassembled WGS sequence"/>
</dbReference>
<reference evidence="2 3" key="1">
    <citation type="submission" date="2018-07" db="EMBL/GenBank/DDBJ databases">
        <title>Thalassococcus profundi sp. nov., a marine bacterium isolated from deep seawater of Okinawa Trough.</title>
        <authorList>
            <person name="Yu M."/>
        </authorList>
    </citation>
    <scope>NUCLEOTIDE SEQUENCE [LARGE SCALE GENOMIC DNA]</scope>
    <source>
        <strain evidence="2 3">WRAS1</strain>
    </source>
</reference>
<dbReference type="AlphaFoldDB" id="A0A369TQA8"/>
<evidence type="ECO:0000313" key="3">
    <source>
        <dbReference type="Proteomes" id="UP000253977"/>
    </source>
</evidence>
<gene>
    <name evidence="2" type="ORF">DU478_15925</name>
</gene>
<dbReference type="OrthoDB" id="8100830at2"/>
<evidence type="ECO:0000256" key="1">
    <source>
        <dbReference type="SAM" id="MobiDB-lite"/>
    </source>
</evidence>
<evidence type="ECO:0000313" key="2">
    <source>
        <dbReference type="EMBL" id="RDD65146.1"/>
    </source>
</evidence>
<protein>
    <submittedName>
        <fullName evidence="2">DUF3306 domain-containing protein</fullName>
    </submittedName>
</protein>
<feature type="region of interest" description="Disordered" evidence="1">
    <location>
        <begin position="146"/>
        <end position="203"/>
    </location>
</feature>
<proteinExistence type="predicted"/>
<keyword evidence="3" id="KW-1185">Reference proteome</keyword>
<dbReference type="EMBL" id="QPMK01000014">
    <property type="protein sequence ID" value="RDD65146.1"/>
    <property type="molecule type" value="Genomic_DNA"/>
</dbReference>
<dbReference type="Pfam" id="PF11748">
    <property type="entry name" value="DUF3306"/>
    <property type="match status" value="1"/>
</dbReference>
<sequence length="219" mass="24092">MSRDQSFWARRRAGVEAEEAAAARRAAEAEQARAEADVQRRQAEISERPDAEILAEFNLPDPDSISLGDDIKGFLKREVPERLRRRALRSLWRSNPVLACVDGLNDYDGDFTNAATDAPGVRTAYQVGRGLTRHVEALAEEARRAAMEDERHETVGASATPPAEAAETPLETMPVEDAAPASTTKVAMSPAEIGEKTEPTEDMAAIPRRMRFRFETESG</sequence>
<name>A0A369TQA8_9RHOB</name>
<accession>A0A369TQA8</accession>